<name>A0A9P8C2C6_9HELO</name>
<dbReference type="OrthoDB" id="4774177at2759"/>
<keyword evidence="3" id="KW-1185">Reference proteome</keyword>
<feature type="compositionally biased region" description="Low complexity" evidence="1">
    <location>
        <begin position="50"/>
        <end position="65"/>
    </location>
</feature>
<evidence type="ECO:0000313" key="2">
    <source>
        <dbReference type="EMBL" id="KAG9230805.1"/>
    </source>
</evidence>
<evidence type="ECO:0000256" key="1">
    <source>
        <dbReference type="SAM" id="MobiDB-lite"/>
    </source>
</evidence>
<proteinExistence type="predicted"/>
<accession>A0A9P8C2C6</accession>
<dbReference type="Proteomes" id="UP000824998">
    <property type="component" value="Unassembled WGS sequence"/>
</dbReference>
<dbReference type="EMBL" id="MU251643">
    <property type="protein sequence ID" value="KAG9230805.1"/>
    <property type="molecule type" value="Genomic_DNA"/>
</dbReference>
<gene>
    <name evidence="2" type="ORF">BJ875DRAFT_140001</name>
</gene>
<comment type="caution">
    <text evidence="2">The sequence shown here is derived from an EMBL/GenBank/DDBJ whole genome shotgun (WGS) entry which is preliminary data.</text>
</comment>
<feature type="compositionally biased region" description="Low complexity" evidence="1">
    <location>
        <begin position="30"/>
        <end position="43"/>
    </location>
</feature>
<protein>
    <submittedName>
        <fullName evidence="2">Uncharacterized protein</fullName>
    </submittedName>
</protein>
<dbReference type="AlphaFoldDB" id="A0A9P8C2C6"/>
<organism evidence="2 3">
    <name type="scientific">Amylocarpus encephaloides</name>
    <dbReference type="NCBI Taxonomy" id="45428"/>
    <lineage>
        <taxon>Eukaryota</taxon>
        <taxon>Fungi</taxon>
        <taxon>Dikarya</taxon>
        <taxon>Ascomycota</taxon>
        <taxon>Pezizomycotina</taxon>
        <taxon>Leotiomycetes</taxon>
        <taxon>Helotiales</taxon>
        <taxon>Helotiales incertae sedis</taxon>
        <taxon>Amylocarpus</taxon>
    </lineage>
</organism>
<feature type="compositionally biased region" description="Polar residues" evidence="1">
    <location>
        <begin position="8"/>
        <end position="29"/>
    </location>
</feature>
<reference evidence="2" key="1">
    <citation type="journal article" date="2021" name="IMA Fungus">
        <title>Genomic characterization of three marine fungi, including Emericellopsis atlantica sp. nov. with signatures of a generalist lifestyle and marine biomass degradation.</title>
        <authorList>
            <person name="Hagestad O.C."/>
            <person name="Hou L."/>
            <person name="Andersen J.H."/>
            <person name="Hansen E.H."/>
            <person name="Altermark B."/>
            <person name="Li C."/>
            <person name="Kuhnert E."/>
            <person name="Cox R.J."/>
            <person name="Crous P.W."/>
            <person name="Spatafora J.W."/>
            <person name="Lail K."/>
            <person name="Amirebrahimi M."/>
            <person name="Lipzen A."/>
            <person name="Pangilinan J."/>
            <person name="Andreopoulos W."/>
            <person name="Hayes R.D."/>
            <person name="Ng V."/>
            <person name="Grigoriev I.V."/>
            <person name="Jackson S.A."/>
            <person name="Sutton T.D.S."/>
            <person name="Dobson A.D.W."/>
            <person name="Rama T."/>
        </authorList>
    </citation>
    <scope>NUCLEOTIDE SEQUENCE</scope>
    <source>
        <strain evidence="2">TRa018bII</strain>
    </source>
</reference>
<sequence length="118" mass="13114">MPRVWSSVHPSSTTLKSLKIRTASNPSQHNPTSTSNPQTTPTTILHQQQSSINNNPPSTTNNPPSRTILHQQQSSINMPLFYSKGFGGRRAGGTITADRHGVHRPIWRMRLCGLNCFR</sequence>
<feature type="region of interest" description="Disordered" evidence="1">
    <location>
        <begin position="1"/>
        <end position="74"/>
    </location>
</feature>
<evidence type="ECO:0000313" key="3">
    <source>
        <dbReference type="Proteomes" id="UP000824998"/>
    </source>
</evidence>